<dbReference type="EMBL" id="JBAWKY010000001">
    <property type="protein sequence ID" value="MEI4462085.1"/>
    <property type="molecule type" value="Genomic_DNA"/>
</dbReference>
<accession>A0ABU8EHC3</accession>
<dbReference type="Gene3D" id="2.160.20.10">
    <property type="entry name" value="Single-stranded right-handed beta-helix, Pectin lyase-like"/>
    <property type="match status" value="3"/>
</dbReference>
<protein>
    <recommendedName>
        <fullName evidence="5">Right handed beta helix domain-containing protein</fullName>
    </recommendedName>
</protein>
<feature type="compositionally biased region" description="Pro residues" evidence="2">
    <location>
        <begin position="472"/>
        <end position="491"/>
    </location>
</feature>
<sequence length="1681" mass="182008">MSSSFHRSMTQVALAATLFSIIPTPVLSVQAATHQSVKQQTTGKMLKLSTLTRIDQQSLRIGKKTYRLSKTQATFFQKNKSILKQARLAFTYDAKGRVLRLHTIELNASGKPSKSNKKLERNLVLEGLQTTLTGNLTINADYVTIRNIKAVEVNVSDRAKTLVKMTGVQSTRLLHGSKTNKVTKQAITEPKLELDQSTFQSVELNQKNTNVLFGNQSRVNTVDVRANGTLHILRGQKISRINTQADVSQLTLSGSIGTFDSESKQLNVTGTTNIDQLVTKRSDATLHMNVSGNVKQLTAIGDQSHLLFGKQITVETLTLEKSAQYTGTKPVNRVDIKGGTVLLDAPVMQLQTLGETALTLGQNIMIEKLIANASLQVGGGKGIGTLTLAGAMKELTLNTPTNAMQDQTTGATLSIKGTAPVETVTLDSSSATSIALPHITKIEETATNKGTIDTGTTVVDEVKVEETRVIPPTKPPVDPPAPPPVTPPVTPPSGGTGGGGVEIPPSFTKHLNNYLDSASNTQFEITEDVTIDGRKMTTAKTFYVPEGITLTLTGNIRTDDGELTIRGKGTVDAKDATWNIAECKSGLAFSNTLTWKTPLNVAGHTLHQESDMKRLYHADKVIATSGELADAIAKQNETKQAAQRELWFIQSGDYALKPNKNITYGNQTGYYFPIVQKGLRIVGEKNTRLYGDEFSENGNWATQNLITVIADGVTLEKLSLMPKVEVNKVIEVLGADFTLRDAHIMPNTIVDTDEFDRNFAGSIYFSTDKQTTTATIENTRIDKGRITTGGASPNLTLRLQNVDLDYAEASVEGEAYLPIKNASGANIEVNNLDVTVSNRSAAELTPLLANLPEGTQLDLKDDTYALAEQLTITKGITINGSGAIMEPSAAFKKTGSRPLDNLVSINEVKTPVQLNGLTFRKSYSTGVQAYRSSDVTLQEVKSVENAAAGLIVNGSKVTAAGLHTSKNAWYGVNVDSGVNVNEVSDFTLKSGVLEEEYEVVSDVANQQVRVNLPTSFREHAIEGTTKKYWSTSQDRRNGVYVVSSKETKQYPTPQAAVSAAKAGETILINGMIALKEQLVINKATTLKGERNGLLMPAANFKIVKADDKDYNPSKNLISIENVTEPVSIQNLTIEKSLRSGIQAYQSKDVTLEQVKLLNNTAAGLVVNGSIVTANGLETEGNLWYGVNVDQGTGVTTPAKFILNRGKLLEKLAVYADKGLIQDKVEIDLGENGNDYYRVQGEKGVAYWNELPKGVYVQSIAGSERQLVSHQTLNEAVLKAGAGDTVWLNGDAKVMTQVLINKALNIRSFDGRAQITPSETFLKTTDVNSENLITIDAGNGAVLLENLDVVKSARNGINVYRSSNVSLKNVTSRENEAAGLIVNGSTVKGQPFHTSGNKWYGVGVAPGKGVKESSIFKLESGDLAEEYAIVASPSDTRNVSVTGDYTEHKVEGASSYWTKSDAKRLPGFYLENKSTTRQFLTLHQAVNAAQAGDTVIVNGQHLLHEQLVLDKAITLQGENHAQLGRTDYFKSQTNSAKHLLSIVNVKEAVQVKDMIIEKSIGSGINIYRSQDVTLTNVTSRDNDNAGIIVNRSRVTANNVNTSGNDWYGINVALGSGTDSDLPAHLIFKSGRLEEVGQIVSEDYVEGNKNIIVDAEGFTRGQTKKDDKTFTYWTDKITDTQPR</sequence>
<evidence type="ECO:0000256" key="1">
    <source>
        <dbReference type="ARBA" id="ARBA00022737"/>
    </source>
</evidence>
<reference evidence="3 4" key="1">
    <citation type="submission" date="2023-12" db="EMBL/GenBank/DDBJ databases">
        <authorList>
            <person name="Easwaran N."/>
            <person name="Lazarus H.P.S."/>
        </authorList>
    </citation>
    <scope>NUCLEOTIDE SEQUENCE [LARGE SCALE GENOMIC DNA]</scope>
    <source>
        <strain evidence="3 4">VIT-2023</strain>
    </source>
</reference>
<dbReference type="InterPro" id="IPR006626">
    <property type="entry name" value="PbH1"/>
</dbReference>
<dbReference type="InterPro" id="IPR011050">
    <property type="entry name" value="Pectin_lyase_fold/virulence"/>
</dbReference>
<comment type="caution">
    <text evidence="3">The sequence shown here is derived from an EMBL/GenBank/DDBJ whole genome shotgun (WGS) entry which is preliminary data.</text>
</comment>
<keyword evidence="4" id="KW-1185">Reference proteome</keyword>
<dbReference type="RefSeq" id="WP_336449125.1">
    <property type="nucleotide sequence ID" value="NZ_JBAWKY010000001.1"/>
</dbReference>
<dbReference type="InterPro" id="IPR051550">
    <property type="entry name" value="SCF-Subunits/Alg-Epimerases"/>
</dbReference>
<organism evidence="3 4">
    <name type="scientific">Exiguobacterium indicum</name>
    <dbReference type="NCBI Taxonomy" id="296995"/>
    <lineage>
        <taxon>Bacteria</taxon>
        <taxon>Bacillati</taxon>
        <taxon>Bacillota</taxon>
        <taxon>Bacilli</taxon>
        <taxon>Bacillales</taxon>
        <taxon>Bacillales Family XII. Incertae Sedis</taxon>
        <taxon>Exiguobacterium</taxon>
    </lineage>
</organism>
<dbReference type="PANTHER" id="PTHR22990:SF15">
    <property type="entry name" value="F-BOX ONLY PROTEIN 10"/>
    <property type="match status" value="1"/>
</dbReference>
<dbReference type="Proteomes" id="UP001387110">
    <property type="component" value="Unassembled WGS sequence"/>
</dbReference>
<dbReference type="PANTHER" id="PTHR22990">
    <property type="entry name" value="F-BOX ONLY PROTEIN"/>
    <property type="match status" value="1"/>
</dbReference>
<evidence type="ECO:0000313" key="4">
    <source>
        <dbReference type="Proteomes" id="UP001387110"/>
    </source>
</evidence>
<name>A0ABU8EHC3_9BACL</name>
<gene>
    <name evidence="3" type="ORF">SZL87_06525</name>
</gene>
<dbReference type="InterPro" id="IPR012334">
    <property type="entry name" value="Pectin_lyas_fold"/>
</dbReference>
<evidence type="ECO:0008006" key="5">
    <source>
        <dbReference type="Google" id="ProtNLM"/>
    </source>
</evidence>
<evidence type="ECO:0000256" key="2">
    <source>
        <dbReference type="SAM" id="MobiDB-lite"/>
    </source>
</evidence>
<feature type="region of interest" description="Disordered" evidence="2">
    <location>
        <begin position="467"/>
        <end position="503"/>
    </location>
</feature>
<dbReference type="SUPFAM" id="SSF51126">
    <property type="entry name" value="Pectin lyase-like"/>
    <property type="match status" value="4"/>
</dbReference>
<keyword evidence="1" id="KW-0677">Repeat</keyword>
<evidence type="ECO:0000313" key="3">
    <source>
        <dbReference type="EMBL" id="MEI4462085.1"/>
    </source>
</evidence>
<dbReference type="SMART" id="SM00710">
    <property type="entry name" value="PbH1"/>
    <property type="match status" value="8"/>
</dbReference>
<proteinExistence type="predicted"/>